<gene>
    <name evidence="1" type="ORF">TALK_05100</name>
</gene>
<reference evidence="1 2" key="1">
    <citation type="submission" date="2014-03" db="EMBL/GenBank/DDBJ databases">
        <title>The draft genome sequence of Thalassospira alkalitolerans JCM 18968.</title>
        <authorList>
            <person name="Lai Q."/>
            <person name="Shao Z."/>
        </authorList>
    </citation>
    <scope>NUCLEOTIDE SEQUENCE [LARGE SCALE GENOMIC DNA]</scope>
    <source>
        <strain evidence="1 2">JCM 18968</strain>
    </source>
</reference>
<proteinExistence type="predicted"/>
<organism evidence="1 2">
    <name type="scientific">Thalassospira alkalitolerans</name>
    <dbReference type="NCBI Taxonomy" id="1293890"/>
    <lineage>
        <taxon>Bacteria</taxon>
        <taxon>Pseudomonadati</taxon>
        <taxon>Pseudomonadota</taxon>
        <taxon>Alphaproteobacteria</taxon>
        <taxon>Rhodospirillales</taxon>
        <taxon>Thalassospiraceae</taxon>
        <taxon>Thalassospira</taxon>
    </lineage>
</organism>
<keyword evidence="2" id="KW-1185">Reference proteome</keyword>
<comment type="caution">
    <text evidence="1">The sequence shown here is derived from an EMBL/GenBank/DDBJ whole genome shotgun (WGS) entry which is preliminary data.</text>
</comment>
<protein>
    <submittedName>
        <fullName evidence="1">Uncharacterized protein</fullName>
    </submittedName>
</protein>
<sequence length="124" mass="13995">MDGPMLHLSNDLKNALMSAKPKASVPFKGKTLCLYLGEMSRQLRESGLLNIILWDSDRASGLGVTELESSPVTVKFQEQMTKLNSSEIVSLSLDDGRIYLQHWDGFRTEMDIRNMDIVSQKFTK</sequence>
<name>A0A1Y2LEB3_9PROT</name>
<dbReference type="AlphaFoldDB" id="A0A1Y2LEB3"/>
<evidence type="ECO:0000313" key="1">
    <source>
        <dbReference type="EMBL" id="OSQ49003.1"/>
    </source>
</evidence>
<accession>A0A1Y2LEB3</accession>
<dbReference type="EMBL" id="JFKB01000003">
    <property type="protein sequence ID" value="OSQ49003.1"/>
    <property type="molecule type" value="Genomic_DNA"/>
</dbReference>
<evidence type="ECO:0000313" key="2">
    <source>
        <dbReference type="Proteomes" id="UP000193396"/>
    </source>
</evidence>
<dbReference type="Proteomes" id="UP000193396">
    <property type="component" value="Unassembled WGS sequence"/>
</dbReference>